<proteinExistence type="predicted"/>
<dbReference type="Pfam" id="PF12833">
    <property type="entry name" value="HTH_18"/>
    <property type="match status" value="1"/>
</dbReference>
<dbReference type="InterPro" id="IPR009057">
    <property type="entry name" value="Homeodomain-like_sf"/>
</dbReference>
<dbReference type="SMART" id="SM00342">
    <property type="entry name" value="HTH_ARAC"/>
    <property type="match status" value="1"/>
</dbReference>
<dbReference type="InterPro" id="IPR018060">
    <property type="entry name" value="HTH_AraC"/>
</dbReference>
<dbReference type="PATRIC" id="fig|1122147.4.peg.1630"/>
<dbReference type="GO" id="GO:0003700">
    <property type="term" value="F:DNA-binding transcription factor activity"/>
    <property type="evidence" value="ECO:0007669"/>
    <property type="project" value="InterPro"/>
</dbReference>
<gene>
    <name evidence="5" type="ORF">FC91_GL001571</name>
</gene>
<evidence type="ECO:0000256" key="3">
    <source>
        <dbReference type="ARBA" id="ARBA00023163"/>
    </source>
</evidence>
<evidence type="ECO:0000313" key="5">
    <source>
        <dbReference type="EMBL" id="KRM23713.1"/>
    </source>
</evidence>
<dbReference type="Proteomes" id="UP000050949">
    <property type="component" value="Unassembled WGS sequence"/>
</dbReference>
<dbReference type="PANTHER" id="PTHR43280">
    <property type="entry name" value="ARAC-FAMILY TRANSCRIPTIONAL REGULATOR"/>
    <property type="match status" value="1"/>
</dbReference>
<name>A0A0R1X0X6_9LACO</name>
<evidence type="ECO:0000259" key="4">
    <source>
        <dbReference type="PROSITE" id="PS01124"/>
    </source>
</evidence>
<dbReference type="eggNOG" id="COG2207">
    <property type="taxonomic scope" value="Bacteria"/>
</dbReference>
<keyword evidence="3" id="KW-0804">Transcription</keyword>
<keyword evidence="2" id="KW-0238">DNA-binding</keyword>
<dbReference type="InterPro" id="IPR041522">
    <property type="entry name" value="CdaR_GGDEF"/>
</dbReference>
<dbReference type="PANTHER" id="PTHR43280:SF28">
    <property type="entry name" value="HTH-TYPE TRANSCRIPTIONAL ACTIVATOR RHAS"/>
    <property type="match status" value="1"/>
</dbReference>
<dbReference type="Gene3D" id="1.10.10.60">
    <property type="entry name" value="Homeodomain-like"/>
    <property type="match status" value="2"/>
</dbReference>
<evidence type="ECO:0000256" key="1">
    <source>
        <dbReference type="ARBA" id="ARBA00023015"/>
    </source>
</evidence>
<organism evidence="5 6">
    <name type="scientific">Schleiferilactobacillus harbinensis DSM 16991</name>
    <dbReference type="NCBI Taxonomy" id="1122147"/>
    <lineage>
        <taxon>Bacteria</taxon>
        <taxon>Bacillati</taxon>
        <taxon>Bacillota</taxon>
        <taxon>Bacilli</taxon>
        <taxon>Lactobacillales</taxon>
        <taxon>Lactobacillaceae</taxon>
        <taxon>Schleiferilactobacillus</taxon>
    </lineage>
</organism>
<sequence>MRAVITDQRTLAAQEQVRLPFVRNQVLAMLVNGRLADEQTVQRLLNLAQVHFFHPRFLVGILPDTPALAEKVLGDPVVAAAQTVYFIHPSDQAQLIVLVNDDGQTPPAAVLGAVQAQLGSAPMFAGRSVTTPTALHDAYIEAVTAQMTNRPRPGETVSFYQDQGALQLFDAANELKLTNALAQGNSVMAQEAFVALFNQASQNWSPTARFDLPMANLISQILKADYHKNRQVNTALVQQLLAAPSFSVLYALLRQTGHALTAAAPAPVVKDNGAELQTYIAAHASDPTLSLVDVADHFNLSVPYASRHIKEITGMTFTTYVQDIRMERIQTALETTDIPIKDIVTANGYYDVANFTRKFKKLLGVTPGQYRQLHKKPASAADDGLVS</sequence>
<dbReference type="EMBL" id="AZFW01000150">
    <property type="protein sequence ID" value="KRM23713.1"/>
    <property type="molecule type" value="Genomic_DNA"/>
</dbReference>
<dbReference type="Pfam" id="PF17853">
    <property type="entry name" value="GGDEF_2"/>
    <property type="match status" value="1"/>
</dbReference>
<dbReference type="SUPFAM" id="SSF46689">
    <property type="entry name" value="Homeodomain-like"/>
    <property type="match status" value="1"/>
</dbReference>
<evidence type="ECO:0000256" key="2">
    <source>
        <dbReference type="ARBA" id="ARBA00023125"/>
    </source>
</evidence>
<dbReference type="PROSITE" id="PS01124">
    <property type="entry name" value="HTH_ARAC_FAMILY_2"/>
    <property type="match status" value="1"/>
</dbReference>
<reference evidence="5 6" key="1">
    <citation type="journal article" date="2015" name="Genome Announc.">
        <title>Expanding the biotechnology potential of lactobacilli through comparative genomics of 213 strains and associated genera.</title>
        <authorList>
            <person name="Sun Z."/>
            <person name="Harris H.M."/>
            <person name="McCann A."/>
            <person name="Guo C."/>
            <person name="Argimon S."/>
            <person name="Zhang W."/>
            <person name="Yang X."/>
            <person name="Jeffery I.B."/>
            <person name="Cooney J.C."/>
            <person name="Kagawa T.F."/>
            <person name="Liu W."/>
            <person name="Song Y."/>
            <person name="Salvetti E."/>
            <person name="Wrobel A."/>
            <person name="Rasinkangas P."/>
            <person name="Parkhill J."/>
            <person name="Rea M.C."/>
            <person name="O'Sullivan O."/>
            <person name="Ritari J."/>
            <person name="Douillard F.P."/>
            <person name="Paul Ross R."/>
            <person name="Yang R."/>
            <person name="Briner A.E."/>
            <person name="Felis G.E."/>
            <person name="de Vos W.M."/>
            <person name="Barrangou R."/>
            <person name="Klaenhammer T.R."/>
            <person name="Caufield P.W."/>
            <person name="Cui Y."/>
            <person name="Zhang H."/>
            <person name="O'Toole P.W."/>
        </authorList>
    </citation>
    <scope>NUCLEOTIDE SEQUENCE [LARGE SCALE GENOMIC DNA]</scope>
    <source>
        <strain evidence="5 6">DSM 16991</strain>
    </source>
</reference>
<accession>A0A0R1X0X6</accession>
<protein>
    <recommendedName>
        <fullName evidence="4">HTH araC/xylS-type domain-containing protein</fullName>
    </recommendedName>
</protein>
<dbReference type="AlphaFoldDB" id="A0A0R1X0X6"/>
<dbReference type="GO" id="GO:0043565">
    <property type="term" value="F:sequence-specific DNA binding"/>
    <property type="evidence" value="ECO:0007669"/>
    <property type="project" value="InterPro"/>
</dbReference>
<comment type="caution">
    <text evidence="5">The sequence shown here is derived from an EMBL/GenBank/DDBJ whole genome shotgun (WGS) entry which is preliminary data.</text>
</comment>
<evidence type="ECO:0000313" key="6">
    <source>
        <dbReference type="Proteomes" id="UP000050949"/>
    </source>
</evidence>
<feature type="domain" description="HTH araC/xylS-type" evidence="4">
    <location>
        <begin position="274"/>
        <end position="373"/>
    </location>
</feature>
<keyword evidence="1" id="KW-0805">Transcription regulation</keyword>